<dbReference type="InterPro" id="IPR009057">
    <property type="entry name" value="Homeodomain-like_sf"/>
</dbReference>
<protein>
    <submittedName>
        <fullName evidence="6">TetR family transcriptional regulator</fullName>
    </submittedName>
</protein>
<dbReference type="SUPFAM" id="SSF46689">
    <property type="entry name" value="Homeodomain-like"/>
    <property type="match status" value="1"/>
</dbReference>
<dbReference type="Pfam" id="PF17754">
    <property type="entry name" value="TetR_C_14"/>
    <property type="match status" value="1"/>
</dbReference>
<evidence type="ECO:0000313" key="6">
    <source>
        <dbReference type="EMBL" id="QRF06344.1"/>
    </source>
</evidence>
<reference evidence="6 7" key="1">
    <citation type="submission" date="2020-03" db="EMBL/GenBank/DDBJ databases">
        <title>Genome mining and metabolic profiling illuminate the polycyclic tetramate macrolactams from Streptomyces koyangensis SCSIO 5802.</title>
        <authorList>
            <person name="Ding W."/>
        </authorList>
    </citation>
    <scope>NUCLEOTIDE SEQUENCE [LARGE SCALE GENOMIC DNA]</scope>
    <source>
        <strain evidence="6 7">SCSIO 5802</strain>
    </source>
</reference>
<evidence type="ECO:0000259" key="5">
    <source>
        <dbReference type="PROSITE" id="PS50977"/>
    </source>
</evidence>
<keyword evidence="2 4" id="KW-0238">DNA-binding</keyword>
<dbReference type="Gene3D" id="1.10.357.10">
    <property type="entry name" value="Tetracycline Repressor, domain 2"/>
    <property type="match status" value="1"/>
</dbReference>
<organism evidence="6 7">
    <name type="scientific">Streptomyces koyangensis</name>
    <dbReference type="NCBI Taxonomy" id="188770"/>
    <lineage>
        <taxon>Bacteria</taxon>
        <taxon>Bacillati</taxon>
        <taxon>Actinomycetota</taxon>
        <taxon>Actinomycetes</taxon>
        <taxon>Kitasatosporales</taxon>
        <taxon>Streptomycetaceae</taxon>
        <taxon>Streptomyces</taxon>
        <taxon>Streptomyces aurantiacus group</taxon>
    </lineage>
</organism>
<evidence type="ECO:0000256" key="2">
    <source>
        <dbReference type="ARBA" id="ARBA00023125"/>
    </source>
</evidence>
<sequence length="206" mass="22623">MRALPLRERKKLRTRQALAETALRLFGERGFDATTLDELCDEVEVSKRTFFRNYPSKEDVALAADSDLWSAYLEYVAGLELDGPLLDTLRRALGTTLAAMDPDWDRRFLATRELAESTPAVQVHSQGYCQNTTDALVETVNARVGTGTGTDTDGVRLRLTVEIFVAAWRTASLHWTTQGGPGGRDGLTRAVDEAFAEIPAALTCSA</sequence>
<dbReference type="Proteomes" id="UP000596311">
    <property type="component" value="Chromosome"/>
</dbReference>
<name>A0ABX7EN81_9ACTN</name>
<dbReference type="EMBL" id="CP049945">
    <property type="protein sequence ID" value="QRF06344.1"/>
    <property type="molecule type" value="Genomic_DNA"/>
</dbReference>
<dbReference type="PANTHER" id="PTHR30055">
    <property type="entry name" value="HTH-TYPE TRANSCRIPTIONAL REGULATOR RUTR"/>
    <property type="match status" value="1"/>
</dbReference>
<dbReference type="InterPro" id="IPR001647">
    <property type="entry name" value="HTH_TetR"/>
</dbReference>
<keyword evidence="3" id="KW-0804">Transcription</keyword>
<keyword evidence="7" id="KW-1185">Reference proteome</keyword>
<evidence type="ECO:0000256" key="1">
    <source>
        <dbReference type="ARBA" id="ARBA00023015"/>
    </source>
</evidence>
<accession>A0ABX7EN81</accession>
<evidence type="ECO:0000256" key="3">
    <source>
        <dbReference type="ARBA" id="ARBA00023163"/>
    </source>
</evidence>
<dbReference type="InterPro" id="IPR041347">
    <property type="entry name" value="MftR_C"/>
</dbReference>
<evidence type="ECO:0000256" key="4">
    <source>
        <dbReference type="PROSITE-ProRule" id="PRU00335"/>
    </source>
</evidence>
<dbReference type="PANTHER" id="PTHR30055:SF238">
    <property type="entry name" value="MYCOFACTOCIN BIOSYNTHESIS TRANSCRIPTIONAL REGULATOR MFTR-RELATED"/>
    <property type="match status" value="1"/>
</dbReference>
<dbReference type="InterPro" id="IPR050109">
    <property type="entry name" value="HTH-type_TetR-like_transc_reg"/>
</dbReference>
<dbReference type="PROSITE" id="PS50977">
    <property type="entry name" value="HTH_TETR_2"/>
    <property type="match status" value="1"/>
</dbReference>
<evidence type="ECO:0000313" key="7">
    <source>
        <dbReference type="Proteomes" id="UP000596311"/>
    </source>
</evidence>
<gene>
    <name evidence="6" type="ORF">G9U55_23150</name>
</gene>
<feature type="DNA-binding region" description="H-T-H motif" evidence="4">
    <location>
        <begin position="35"/>
        <end position="54"/>
    </location>
</feature>
<feature type="domain" description="HTH tetR-type" evidence="5">
    <location>
        <begin position="12"/>
        <end position="72"/>
    </location>
</feature>
<proteinExistence type="predicted"/>
<keyword evidence="1" id="KW-0805">Transcription regulation</keyword>
<dbReference type="Pfam" id="PF00440">
    <property type="entry name" value="TetR_N"/>
    <property type="match status" value="1"/>
</dbReference>